<gene>
    <name evidence="1" type="ORF">CONPUDRAFT_168676</name>
</gene>
<dbReference type="GeneID" id="19206055"/>
<sequence length="70" mass="7837">MVSVTVFALHYIRKLMAAKLPIIVYERRKRRQAEASKAHFEERVGKGGVGEVGSVFVDTSASKMSERDIV</sequence>
<name>A0A5M3MCL5_CONPW</name>
<organism evidence="1 2">
    <name type="scientific">Coniophora puteana (strain RWD-64-598)</name>
    <name type="common">Brown rot fungus</name>
    <dbReference type="NCBI Taxonomy" id="741705"/>
    <lineage>
        <taxon>Eukaryota</taxon>
        <taxon>Fungi</taxon>
        <taxon>Dikarya</taxon>
        <taxon>Basidiomycota</taxon>
        <taxon>Agaricomycotina</taxon>
        <taxon>Agaricomycetes</taxon>
        <taxon>Agaricomycetidae</taxon>
        <taxon>Boletales</taxon>
        <taxon>Coniophorineae</taxon>
        <taxon>Coniophoraceae</taxon>
        <taxon>Coniophora</taxon>
    </lineage>
</organism>
<dbReference type="KEGG" id="cput:CONPUDRAFT_168676"/>
<dbReference type="EMBL" id="JH711585">
    <property type="protein sequence ID" value="EIW76969.1"/>
    <property type="molecule type" value="Genomic_DNA"/>
</dbReference>
<accession>A0A5M3MCL5</accession>
<evidence type="ECO:0000313" key="2">
    <source>
        <dbReference type="Proteomes" id="UP000053558"/>
    </source>
</evidence>
<reference evidence="2" key="1">
    <citation type="journal article" date="2012" name="Science">
        <title>The Paleozoic origin of enzymatic lignin decomposition reconstructed from 31 fungal genomes.</title>
        <authorList>
            <person name="Floudas D."/>
            <person name="Binder M."/>
            <person name="Riley R."/>
            <person name="Barry K."/>
            <person name="Blanchette R.A."/>
            <person name="Henrissat B."/>
            <person name="Martinez A.T."/>
            <person name="Otillar R."/>
            <person name="Spatafora J.W."/>
            <person name="Yadav J.S."/>
            <person name="Aerts A."/>
            <person name="Benoit I."/>
            <person name="Boyd A."/>
            <person name="Carlson A."/>
            <person name="Copeland A."/>
            <person name="Coutinho P.M."/>
            <person name="de Vries R.P."/>
            <person name="Ferreira P."/>
            <person name="Findley K."/>
            <person name="Foster B."/>
            <person name="Gaskell J."/>
            <person name="Glotzer D."/>
            <person name="Gorecki P."/>
            <person name="Heitman J."/>
            <person name="Hesse C."/>
            <person name="Hori C."/>
            <person name="Igarashi K."/>
            <person name="Jurgens J.A."/>
            <person name="Kallen N."/>
            <person name="Kersten P."/>
            <person name="Kohler A."/>
            <person name="Kuees U."/>
            <person name="Kumar T.K.A."/>
            <person name="Kuo A."/>
            <person name="LaButti K."/>
            <person name="Larrondo L.F."/>
            <person name="Lindquist E."/>
            <person name="Ling A."/>
            <person name="Lombard V."/>
            <person name="Lucas S."/>
            <person name="Lundell T."/>
            <person name="Martin R."/>
            <person name="McLaughlin D.J."/>
            <person name="Morgenstern I."/>
            <person name="Morin E."/>
            <person name="Murat C."/>
            <person name="Nagy L.G."/>
            <person name="Nolan M."/>
            <person name="Ohm R.A."/>
            <person name="Patyshakuliyeva A."/>
            <person name="Rokas A."/>
            <person name="Ruiz-Duenas F.J."/>
            <person name="Sabat G."/>
            <person name="Salamov A."/>
            <person name="Samejima M."/>
            <person name="Schmutz J."/>
            <person name="Slot J.C."/>
            <person name="St John F."/>
            <person name="Stenlid J."/>
            <person name="Sun H."/>
            <person name="Sun S."/>
            <person name="Syed K."/>
            <person name="Tsang A."/>
            <person name="Wiebenga A."/>
            <person name="Young D."/>
            <person name="Pisabarro A."/>
            <person name="Eastwood D.C."/>
            <person name="Martin F."/>
            <person name="Cullen D."/>
            <person name="Grigoriev I.V."/>
            <person name="Hibbett D.S."/>
        </authorList>
    </citation>
    <scope>NUCLEOTIDE SEQUENCE [LARGE SCALE GENOMIC DNA]</scope>
    <source>
        <strain evidence="2">RWD-64-598 SS2</strain>
    </source>
</reference>
<proteinExistence type="predicted"/>
<evidence type="ECO:0000313" key="1">
    <source>
        <dbReference type="EMBL" id="EIW76969.1"/>
    </source>
</evidence>
<protein>
    <submittedName>
        <fullName evidence="1">Uncharacterized protein</fullName>
    </submittedName>
</protein>
<dbReference type="RefSeq" id="XP_007773274.1">
    <property type="nucleotide sequence ID" value="XM_007775084.1"/>
</dbReference>
<dbReference type="Proteomes" id="UP000053558">
    <property type="component" value="Unassembled WGS sequence"/>
</dbReference>
<dbReference type="AlphaFoldDB" id="A0A5M3MCL5"/>
<comment type="caution">
    <text evidence="1">The sequence shown here is derived from an EMBL/GenBank/DDBJ whole genome shotgun (WGS) entry which is preliminary data.</text>
</comment>
<keyword evidence="2" id="KW-1185">Reference proteome</keyword>